<evidence type="ECO:0000313" key="2">
    <source>
        <dbReference type="EMBL" id="QYF48488.1"/>
    </source>
</evidence>
<dbReference type="EMBL" id="CP075587">
    <property type="protein sequence ID" value="QYF48488.1"/>
    <property type="molecule type" value="Genomic_DNA"/>
</dbReference>
<dbReference type="Gene3D" id="3.50.50.60">
    <property type="entry name" value="FAD/NAD(P)-binding domain"/>
    <property type="match status" value="2"/>
</dbReference>
<dbReference type="Pfam" id="PF01266">
    <property type="entry name" value="DAO"/>
    <property type="match status" value="1"/>
</dbReference>
<evidence type="ECO:0000259" key="1">
    <source>
        <dbReference type="Pfam" id="PF01266"/>
    </source>
</evidence>
<keyword evidence="2" id="KW-0489">Methyltransferase</keyword>
<dbReference type="PANTHER" id="PTHR13847:SF261">
    <property type="entry name" value="FAD-DEPENDENT OXIDOREDUCTASE FAMILY PROTEIN"/>
    <property type="match status" value="1"/>
</dbReference>
<dbReference type="Proteomes" id="UP000826014">
    <property type="component" value="Chromosome"/>
</dbReference>
<dbReference type="GO" id="GO:0032259">
    <property type="term" value="P:methylation"/>
    <property type="evidence" value="ECO:0007669"/>
    <property type="project" value="UniProtKB-KW"/>
</dbReference>
<evidence type="ECO:0000313" key="3">
    <source>
        <dbReference type="Proteomes" id="UP000826014"/>
    </source>
</evidence>
<keyword evidence="2" id="KW-0808">Transferase</keyword>
<dbReference type="PANTHER" id="PTHR13847">
    <property type="entry name" value="SARCOSINE DEHYDROGENASE-RELATED"/>
    <property type="match status" value="1"/>
</dbReference>
<reference evidence="2 3" key="1">
    <citation type="journal article" date="2022" name="bioRxiv">
        <title>Ecology and evolution of chlamydial symbionts of arthropods.</title>
        <authorList>
            <person name="Halter T."/>
            <person name="Koestlbacher S."/>
            <person name="Collingro A."/>
            <person name="Sixt B.S."/>
            <person name="Toenshoff E.R."/>
            <person name="Hendrickx F."/>
            <person name="Kostanjsek R."/>
            <person name="Horn M."/>
        </authorList>
    </citation>
    <scope>NUCLEOTIDE SEQUENCE [LARGE SCALE GENOMIC DNA]</scope>
    <source>
        <strain evidence="2">W744xW776</strain>
    </source>
</reference>
<dbReference type="GO" id="GO:0004808">
    <property type="term" value="F:tRNA (5-methylaminomethyl-2-thiouridylate)(34)-methyltransferase activity"/>
    <property type="evidence" value="ECO:0007669"/>
    <property type="project" value="UniProtKB-EC"/>
</dbReference>
<keyword evidence="3" id="KW-1185">Reference proteome</keyword>
<gene>
    <name evidence="2" type="ORF">RHABOEDO_000659</name>
</gene>
<organism evidence="2 3">
    <name type="scientific">Candidatus Rhabdochlamydia oedothoracis</name>
    <dbReference type="NCBI Taxonomy" id="2720720"/>
    <lineage>
        <taxon>Bacteria</taxon>
        <taxon>Pseudomonadati</taxon>
        <taxon>Chlamydiota</taxon>
        <taxon>Chlamydiia</taxon>
        <taxon>Parachlamydiales</taxon>
        <taxon>Candidatus Rhabdochlamydiaceae</taxon>
        <taxon>Candidatus Rhabdochlamydia</taxon>
    </lineage>
</organism>
<sequence length="328" mass="36774">MRIAIIGAGFSGLAVAWNLLNLKNQVVVFDPFSGGASFVAAGLLHPYVGEEAQRSLFATEAMQKTEDLLHVAKRSLKKELYREGIIRIAQNEKQRKAYKNHCVVFKDVVDLGNDHFLIKSGKTVFCKRYLQGMRLAIIEKGGQFIAEKITELEQLKTFDQIVVAAGASIRDFSEFVQLKLSFIKGQVLTCEIPLNLQIERSLVGKGYIATSHKCGIYHVGATYERHDLTETVNLLNTQKVLFTKAASFYPDIWQLKPIDCSSAIRVMRQGHYLPIATKVSNKVWVITAMGSRGLLYHAYFGEKLAQAIIGNNNSFFSRTNVLLKIDRL</sequence>
<accession>A0ABX8V630</accession>
<dbReference type="InterPro" id="IPR036188">
    <property type="entry name" value="FAD/NAD-bd_sf"/>
</dbReference>
<dbReference type="InterPro" id="IPR006076">
    <property type="entry name" value="FAD-dep_OxRdtase"/>
</dbReference>
<name>A0ABX8V630_9BACT</name>
<proteinExistence type="predicted"/>
<protein>
    <submittedName>
        <fullName evidence="2">tRNA 5-methylaminomethyl-2-thiouridine biosynthesis bifunctional protein MnmC</fullName>
        <ecNumber evidence="2">2.1.1.61</ecNumber>
    </submittedName>
</protein>
<dbReference type="SUPFAM" id="SSF51971">
    <property type="entry name" value="Nucleotide-binding domain"/>
    <property type="match status" value="1"/>
</dbReference>
<feature type="domain" description="FAD dependent oxidoreductase" evidence="1">
    <location>
        <begin position="2"/>
        <end position="306"/>
    </location>
</feature>
<dbReference type="EC" id="2.1.1.61" evidence="2"/>
<dbReference type="Gene3D" id="3.30.9.10">
    <property type="entry name" value="D-Amino Acid Oxidase, subunit A, domain 2"/>
    <property type="match status" value="2"/>
</dbReference>
<dbReference type="RefSeq" id="WP_215217167.1">
    <property type="nucleotide sequence ID" value="NZ_CP075587.1"/>
</dbReference>